<organism evidence="2 3">
    <name type="scientific">Anaerobutyricum hallii</name>
    <dbReference type="NCBI Taxonomy" id="39488"/>
    <lineage>
        <taxon>Bacteria</taxon>
        <taxon>Bacillati</taxon>
        <taxon>Bacillota</taxon>
        <taxon>Clostridia</taxon>
        <taxon>Lachnospirales</taxon>
        <taxon>Lachnospiraceae</taxon>
        <taxon>Anaerobutyricum</taxon>
    </lineage>
</organism>
<sequence>MNKKKEQELVCLTEQCLKRYWEKDCEVMLSYCTDDILWTGAEQKEYIMGIEAVRKNFTELMSVIQPCIISNGEFIVVQNTGNACTVSGRYLVETLPEAGYFLQAEQRCTFVWERINDEPRIRHMHVSNPIGEMKIVEGSRFVNEMGRMAKKYMDEKIHAINRKKIVVEGINGKVFFINESQILYVEAKLRNCDIFMQNGEVIHGKMSFADFEKNLDEYFVKVHRSYIVNIQHVTVIRFCELVMSNGKVIPVPQKKYAKVRGELMKRHI</sequence>
<dbReference type="GO" id="GO:0000156">
    <property type="term" value="F:phosphorelay response regulator activity"/>
    <property type="evidence" value="ECO:0007669"/>
    <property type="project" value="InterPro"/>
</dbReference>
<dbReference type="PANTHER" id="PTHR37299">
    <property type="entry name" value="TRANSCRIPTIONAL REGULATOR-RELATED"/>
    <property type="match status" value="1"/>
</dbReference>
<dbReference type="Pfam" id="PF04397">
    <property type="entry name" value="LytTR"/>
    <property type="match status" value="1"/>
</dbReference>
<accession>A0A174L1H6</accession>
<dbReference type="RefSeq" id="WP_055299985.1">
    <property type="nucleotide sequence ID" value="NZ_BLYK01000075.1"/>
</dbReference>
<dbReference type="EMBL" id="CYZL01000047">
    <property type="protein sequence ID" value="CUP15429.1"/>
    <property type="molecule type" value="Genomic_DNA"/>
</dbReference>
<reference evidence="2 3" key="1">
    <citation type="submission" date="2015-09" db="EMBL/GenBank/DDBJ databases">
        <authorList>
            <consortium name="Pathogen Informatics"/>
        </authorList>
    </citation>
    <scope>NUCLEOTIDE SEQUENCE [LARGE SCALE GENOMIC DNA]</scope>
    <source>
        <strain evidence="2 3">2789STDY5834835</strain>
    </source>
</reference>
<proteinExistence type="predicted"/>
<dbReference type="PROSITE" id="PS50930">
    <property type="entry name" value="HTH_LYTTR"/>
    <property type="match status" value="1"/>
</dbReference>
<dbReference type="InterPro" id="IPR007492">
    <property type="entry name" value="LytTR_DNA-bd_dom"/>
</dbReference>
<dbReference type="Gene3D" id="3.10.450.50">
    <property type="match status" value="1"/>
</dbReference>
<dbReference type="SMART" id="SM00850">
    <property type="entry name" value="LytTR"/>
    <property type="match status" value="1"/>
</dbReference>
<dbReference type="InterPro" id="IPR037401">
    <property type="entry name" value="SnoaL-like"/>
</dbReference>
<dbReference type="SUPFAM" id="SSF54427">
    <property type="entry name" value="NTF2-like"/>
    <property type="match status" value="1"/>
</dbReference>
<name>A0A174L1H6_9FIRM</name>
<evidence type="ECO:0000313" key="2">
    <source>
        <dbReference type="EMBL" id="CUP15429.1"/>
    </source>
</evidence>
<dbReference type="PANTHER" id="PTHR37299:SF1">
    <property type="entry name" value="STAGE 0 SPORULATION PROTEIN A HOMOLOG"/>
    <property type="match status" value="1"/>
</dbReference>
<dbReference type="Pfam" id="PF13474">
    <property type="entry name" value="SnoaL_3"/>
    <property type="match status" value="1"/>
</dbReference>
<dbReference type="Gene3D" id="2.40.50.1020">
    <property type="entry name" value="LytTr DNA-binding domain"/>
    <property type="match status" value="1"/>
</dbReference>
<protein>
    <submittedName>
        <fullName evidence="2">Putative two-component response-regulatory protein YehT</fullName>
    </submittedName>
</protein>
<evidence type="ECO:0000313" key="3">
    <source>
        <dbReference type="Proteomes" id="UP000095679"/>
    </source>
</evidence>
<dbReference type="InterPro" id="IPR046947">
    <property type="entry name" value="LytR-like"/>
</dbReference>
<dbReference type="AlphaFoldDB" id="A0A174L1H6"/>
<dbReference type="Proteomes" id="UP000095679">
    <property type="component" value="Unassembled WGS sequence"/>
</dbReference>
<gene>
    <name evidence="2" type="ORF">ERS852450_03167</name>
</gene>
<evidence type="ECO:0000259" key="1">
    <source>
        <dbReference type="PROSITE" id="PS50930"/>
    </source>
</evidence>
<feature type="domain" description="HTH LytTR-type" evidence="1">
    <location>
        <begin position="165"/>
        <end position="265"/>
    </location>
</feature>
<dbReference type="InterPro" id="IPR032710">
    <property type="entry name" value="NTF2-like_dom_sf"/>
</dbReference>
<dbReference type="GO" id="GO:0003677">
    <property type="term" value="F:DNA binding"/>
    <property type="evidence" value="ECO:0007669"/>
    <property type="project" value="InterPro"/>
</dbReference>